<dbReference type="AlphaFoldDB" id="A0A1C6U302"/>
<accession>A0A1C6U302</accession>
<comment type="similarity">
    <text evidence="1">Belongs to the ABC transporter superfamily.</text>
</comment>
<reference evidence="7 9" key="2">
    <citation type="submission" date="2022-10" db="EMBL/GenBank/DDBJ databases">
        <title>The complete genomes of actinobacterial strains from the NBC collection.</title>
        <authorList>
            <person name="Joergensen T.S."/>
            <person name="Alvarez Arevalo M."/>
            <person name="Sterndorff E.B."/>
            <person name="Faurdal D."/>
            <person name="Vuksanovic O."/>
            <person name="Mourched A.-S."/>
            <person name="Charusanti P."/>
            <person name="Shaw S."/>
            <person name="Blin K."/>
            <person name="Weber T."/>
        </authorList>
    </citation>
    <scope>NUCLEOTIDE SEQUENCE [LARGE SCALE GENOMIC DNA]</scope>
    <source>
        <strain evidence="7 9">NBC 01809</strain>
    </source>
</reference>
<dbReference type="Proteomes" id="UP000199343">
    <property type="component" value="Unassembled WGS sequence"/>
</dbReference>
<dbReference type="GO" id="GO:0005524">
    <property type="term" value="F:ATP binding"/>
    <property type="evidence" value="ECO:0007669"/>
    <property type="project" value="UniProtKB-KW"/>
</dbReference>
<reference evidence="6 8" key="1">
    <citation type="submission" date="2016-06" db="EMBL/GenBank/DDBJ databases">
        <authorList>
            <person name="Kjaerup R.B."/>
            <person name="Dalgaard T.S."/>
            <person name="Juul-Madsen H.R."/>
        </authorList>
    </citation>
    <scope>NUCLEOTIDE SEQUENCE [LARGE SCALE GENOMIC DNA]</scope>
    <source>
        <strain evidence="6 8">DSM 43363</strain>
    </source>
</reference>
<dbReference type="Pfam" id="PF08352">
    <property type="entry name" value="oligo_HPY"/>
    <property type="match status" value="1"/>
</dbReference>
<dbReference type="SMART" id="SM00382">
    <property type="entry name" value="AAA"/>
    <property type="match status" value="1"/>
</dbReference>
<dbReference type="CDD" id="cd03257">
    <property type="entry name" value="ABC_NikE_OppD_transporters"/>
    <property type="match status" value="1"/>
</dbReference>
<dbReference type="GO" id="GO:0055085">
    <property type="term" value="P:transmembrane transport"/>
    <property type="evidence" value="ECO:0007669"/>
    <property type="project" value="UniProtKB-ARBA"/>
</dbReference>
<dbReference type="PROSITE" id="PS50893">
    <property type="entry name" value="ABC_TRANSPORTER_2"/>
    <property type="match status" value="1"/>
</dbReference>
<keyword evidence="9" id="KW-1185">Reference proteome</keyword>
<dbReference type="EMBL" id="FMIC01000002">
    <property type="protein sequence ID" value="SCL48259.1"/>
    <property type="molecule type" value="Genomic_DNA"/>
</dbReference>
<dbReference type="PANTHER" id="PTHR43776:SF7">
    <property type="entry name" value="D,D-DIPEPTIDE TRANSPORT ATP-BINDING PROTEIN DDPF-RELATED"/>
    <property type="match status" value="1"/>
</dbReference>
<dbReference type="InterPro" id="IPR003439">
    <property type="entry name" value="ABC_transporter-like_ATP-bd"/>
</dbReference>
<evidence type="ECO:0000256" key="2">
    <source>
        <dbReference type="ARBA" id="ARBA00022448"/>
    </source>
</evidence>
<dbReference type="InterPro" id="IPR017871">
    <property type="entry name" value="ABC_transporter-like_CS"/>
</dbReference>
<evidence type="ECO:0000313" key="6">
    <source>
        <dbReference type="EMBL" id="SCL48259.1"/>
    </source>
</evidence>
<gene>
    <name evidence="6" type="ORF">GA0070608_0348</name>
    <name evidence="7" type="ORF">OIE14_04485</name>
</gene>
<dbReference type="OrthoDB" id="8481147at2"/>
<dbReference type="GO" id="GO:0016887">
    <property type="term" value="F:ATP hydrolysis activity"/>
    <property type="evidence" value="ECO:0007669"/>
    <property type="project" value="InterPro"/>
</dbReference>
<dbReference type="EMBL" id="CP109071">
    <property type="protein sequence ID" value="WSA33325.1"/>
    <property type="molecule type" value="Genomic_DNA"/>
</dbReference>
<dbReference type="InterPro" id="IPR027417">
    <property type="entry name" value="P-loop_NTPase"/>
</dbReference>
<dbReference type="FunFam" id="3.40.50.300:FF:000016">
    <property type="entry name" value="Oligopeptide ABC transporter ATP-binding component"/>
    <property type="match status" value="1"/>
</dbReference>
<dbReference type="GO" id="GO:0015833">
    <property type="term" value="P:peptide transport"/>
    <property type="evidence" value="ECO:0007669"/>
    <property type="project" value="InterPro"/>
</dbReference>
<dbReference type="Pfam" id="PF00005">
    <property type="entry name" value="ABC_tran"/>
    <property type="match status" value="1"/>
</dbReference>
<evidence type="ECO:0000259" key="5">
    <source>
        <dbReference type="PROSITE" id="PS50893"/>
    </source>
</evidence>
<dbReference type="SUPFAM" id="SSF52540">
    <property type="entry name" value="P-loop containing nucleoside triphosphate hydrolases"/>
    <property type="match status" value="1"/>
</dbReference>
<evidence type="ECO:0000256" key="3">
    <source>
        <dbReference type="ARBA" id="ARBA00022741"/>
    </source>
</evidence>
<dbReference type="Proteomes" id="UP001334804">
    <property type="component" value="Chromosome"/>
</dbReference>
<sequence>MSAQTPIGGSAELLRVTDLVKHFRSPRAARRRGQAIVHALCSASFSVGPAETLGIVGESGSGKTTLLRTILGLQQPTSGQVLFLGQDVSQRKGATARALQQEISVVFQDPYTSLDPRMTVADLLAEPMRIHRLPVDGARARTLLDQVRLPATSLRKFPHEFSGGQRQRIAIARALALNPKLIVLDEPVSALDVSVQAEVLTLLKELQRERQVSYLFVAHDLAVVADISHRVGVMYGGQLVELGPTKQVIGEPAHPYTRELLAAVPVPDPRIERAKPRMLQRRWPTETDGLPPCPHGDAL</sequence>
<evidence type="ECO:0000313" key="7">
    <source>
        <dbReference type="EMBL" id="WSA33325.1"/>
    </source>
</evidence>
<dbReference type="InterPro" id="IPR050319">
    <property type="entry name" value="ABC_transp_ATP-bind"/>
</dbReference>
<feature type="domain" description="ABC transporter" evidence="5">
    <location>
        <begin position="14"/>
        <end position="261"/>
    </location>
</feature>
<dbReference type="PANTHER" id="PTHR43776">
    <property type="entry name" value="TRANSPORT ATP-BINDING PROTEIN"/>
    <property type="match status" value="1"/>
</dbReference>
<name>A0A1C6U302_9ACTN</name>
<evidence type="ECO:0000256" key="1">
    <source>
        <dbReference type="ARBA" id="ARBA00005417"/>
    </source>
</evidence>
<proteinExistence type="inferred from homology"/>
<keyword evidence="4 6" id="KW-0067">ATP-binding</keyword>
<evidence type="ECO:0000313" key="9">
    <source>
        <dbReference type="Proteomes" id="UP001334804"/>
    </source>
</evidence>
<evidence type="ECO:0000256" key="4">
    <source>
        <dbReference type="ARBA" id="ARBA00022840"/>
    </source>
</evidence>
<evidence type="ECO:0000313" key="8">
    <source>
        <dbReference type="Proteomes" id="UP000199343"/>
    </source>
</evidence>
<dbReference type="InterPro" id="IPR003593">
    <property type="entry name" value="AAA+_ATPase"/>
</dbReference>
<dbReference type="PROSITE" id="PS00211">
    <property type="entry name" value="ABC_TRANSPORTER_1"/>
    <property type="match status" value="1"/>
</dbReference>
<dbReference type="Gene3D" id="3.40.50.300">
    <property type="entry name" value="P-loop containing nucleotide triphosphate hydrolases"/>
    <property type="match status" value="1"/>
</dbReference>
<organism evidence="6 8">
    <name type="scientific">Micromonospora peucetia</name>
    <dbReference type="NCBI Taxonomy" id="47871"/>
    <lineage>
        <taxon>Bacteria</taxon>
        <taxon>Bacillati</taxon>
        <taxon>Actinomycetota</taxon>
        <taxon>Actinomycetes</taxon>
        <taxon>Micromonosporales</taxon>
        <taxon>Micromonosporaceae</taxon>
        <taxon>Micromonospora</taxon>
    </lineage>
</organism>
<dbReference type="InterPro" id="IPR013563">
    <property type="entry name" value="Oligopep_ABC_C"/>
</dbReference>
<keyword evidence="2" id="KW-0813">Transport</keyword>
<keyword evidence="3" id="KW-0547">Nucleotide-binding</keyword>
<dbReference type="RefSeq" id="WP_091620406.1">
    <property type="nucleotide sequence ID" value="NZ_CP109071.1"/>
</dbReference>
<protein>
    <submittedName>
        <fullName evidence="7">ATP-binding cassette domain-containing protein</fullName>
    </submittedName>
    <submittedName>
        <fullName evidence="6">Oligopeptide transport system ATP-binding protein</fullName>
    </submittedName>
</protein>
<dbReference type="STRING" id="47871.GA0070608_0348"/>